<dbReference type="PANTHER" id="PTHR46796">
    <property type="entry name" value="HTH-TYPE TRANSCRIPTIONAL ACTIVATOR RHAS-RELATED"/>
    <property type="match status" value="1"/>
</dbReference>
<organism evidence="6 7">
    <name type="scientific">Fodinicola feengrottensis</name>
    <dbReference type="NCBI Taxonomy" id="435914"/>
    <lineage>
        <taxon>Bacteria</taxon>
        <taxon>Bacillati</taxon>
        <taxon>Actinomycetota</taxon>
        <taxon>Actinomycetes</taxon>
        <taxon>Mycobacteriales</taxon>
        <taxon>Fodinicola</taxon>
    </lineage>
</organism>
<sequence length="324" mass="34993">MARFADALDGQVESFQTAASQAFAPLKIAPAGRGDFRNSFRSAAAGDVRVTRITGAPCTVLRTPALIGSSDPELVKVALHATGTARVEQDGRQSLLHPGDLVNYVTSRPYKLTFTEPYEAVVIGVPVRRLGLHARDLDRQTAVAVPSGGAVRGAVATFFRTVSEPLDAGPDVFAGDAGRHLADALVSMVISELVDVPVRRPESELADRLLAYCLTRLGDPGLTVESVAQAHRISVRYLYKLLQPRDLTLAAWIRGERLARIRHDLADPGLANRTVASIAARWGILNPAHLSRALKGEFGQTAAAIRQSSRETPRELPREISREM</sequence>
<feature type="domain" description="HTH araC/xylS-type" evidence="5">
    <location>
        <begin position="207"/>
        <end position="308"/>
    </location>
</feature>
<dbReference type="EMBL" id="BAAANY010000001">
    <property type="protein sequence ID" value="GAA1656403.1"/>
    <property type="molecule type" value="Genomic_DNA"/>
</dbReference>
<evidence type="ECO:0000256" key="2">
    <source>
        <dbReference type="ARBA" id="ARBA00023125"/>
    </source>
</evidence>
<reference evidence="6 7" key="1">
    <citation type="journal article" date="2019" name="Int. J. Syst. Evol. Microbiol.">
        <title>The Global Catalogue of Microorganisms (GCM) 10K type strain sequencing project: providing services to taxonomists for standard genome sequencing and annotation.</title>
        <authorList>
            <consortium name="The Broad Institute Genomics Platform"/>
            <consortium name="The Broad Institute Genome Sequencing Center for Infectious Disease"/>
            <person name="Wu L."/>
            <person name="Ma J."/>
        </authorList>
    </citation>
    <scope>NUCLEOTIDE SEQUENCE [LARGE SCALE GENOMIC DNA]</scope>
    <source>
        <strain evidence="6 7">JCM 14718</strain>
    </source>
</reference>
<comment type="caution">
    <text evidence="6">The sequence shown here is derived from an EMBL/GenBank/DDBJ whole genome shotgun (WGS) entry which is preliminary data.</text>
</comment>
<evidence type="ECO:0000259" key="5">
    <source>
        <dbReference type="PROSITE" id="PS01124"/>
    </source>
</evidence>
<proteinExistence type="predicted"/>
<dbReference type="InterPro" id="IPR035418">
    <property type="entry name" value="AraC-bd_2"/>
</dbReference>
<dbReference type="PROSITE" id="PS01124">
    <property type="entry name" value="HTH_ARAC_FAMILY_2"/>
    <property type="match status" value="1"/>
</dbReference>
<keyword evidence="2" id="KW-0238">DNA-binding</keyword>
<feature type="region of interest" description="Disordered" evidence="4">
    <location>
        <begin position="304"/>
        <end position="324"/>
    </location>
</feature>
<evidence type="ECO:0000256" key="4">
    <source>
        <dbReference type="SAM" id="MobiDB-lite"/>
    </source>
</evidence>
<evidence type="ECO:0000256" key="1">
    <source>
        <dbReference type="ARBA" id="ARBA00023015"/>
    </source>
</evidence>
<dbReference type="PANTHER" id="PTHR46796:SF6">
    <property type="entry name" value="ARAC SUBFAMILY"/>
    <property type="match status" value="1"/>
</dbReference>
<dbReference type="InterPro" id="IPR018060">
    <property type="entry name" value="HTH_AraC"/>
</dbReference>
<dbReference type="InterPro" id="IPR050204">
    <property type="entry name" value="AraC_XylS_family_regulators"/>
</dbReference>
<keyword evidence="1" id="KW-0805">Transcription regulation</keyword>
<evidence type="ECO:0000313" key="6">
    <source>
        <dbReference type="EMBL" id="GAA1656403.1"/>
    </source>
</evidence>
<evidence type="ECO:0000313" key="7">
    <source>
        <dbReference type="Proteomes" id="UP001500618"/>
    </source>
</evidence>
<protein>
    <submittedName>
        <fullName evidence="6">Helix-turn-helix domain-containing protein</fullName>
    </submittedName>
</protein>
<name>A0ABN2FR01_9ACTN</name>
<keyword evidence="3" id="KW-0804">Transcription</keyword>
<dbReference type="Pfam" id="PF12833">
    <property type="entry name" value="HTH_18"/>
    <property type="match status" value="1"/>
</dbReference>
<accession>A0ABN2FR01</accession>
<gene>
    <name evidence="6" type="ORF">GCM10009765_02260</name>
</gene>
<dbReference type="Proteomes" id="UP001500618">
    <property type="component" value="Unassembled WGS sequence"/>
</dbReference>
<evidence type="ECO:0000256" key="3">
    <source>
        <dbReference type="ARBA" id="ARBA00023163"/>
    </source>
</evidence>
<dbReference type="SMART" id="SM00342">
    <property type="entry name" value="HTH_ARAC"/>
    <property type="match status" value="1"/>
</dbReference>
<dbReference type="RefSeq" id="WP_344306276.1">
    <property type="nucleotide sequence ID" value="NZ_BAAANY010000001.1"/>
</dbReference>
<keyword evidence="7" id="KW-1185">Reference proteome</keyword>
<dbReference type="Pfam" id="PF14525">
    <property type="entry name" value="AraC_binding_2"/>
    <property type="match status" value="1"/>
</dbReference>
<feature type="compositionally biased region" description="Basic and acidic residues" evidence="4">
    <location>
        <begin position="308"/>
        <end position="324"/>
    </location>
</feature>
<dbReference type="Gene3D" id="1.10.10.60">
    <property type="entry name" value="Homeodomain-like"/>
    <property type="match status" value="1"/>
</dbReference>